<organism evidence="1 2">
    <name type="scientific">Mycobacterium malmoense</name>
    <dbReference type="NCBI Taxonomy" id="1780"/>
    <lineage>
        <taxon>Bacteria</taxon>
        <taxon>Bacillati</taxon>
        <taxon>Actinomycetota</taxon>
        <taxon>Actinomycetes</taxon>
        <taxon>Mycobacteriales</taxon>
        <taxon>Mycobacteriaceae</taxon>
        <taxon>Mycobacterium</taxon>
    </lineage>
</organism>
<proteinExistence type="predicted"/>
<dbReference type="SUPFAM" id="SSF50118">
    <property type="entry name" value="Cell growth inhibitor/plasmid maintenance toxic component"/>
    <property type="match status" value="1"/>
</dbReference>
<comment type="caution">
    <text evidence="1">The sequence shown here is derived from an EMBL/GenBank/DDBJ whole genome shotgun (WGS) entry which is preliminary data.</text>
</comment>
<accession>A0ABX3SM89</accession>
<keyword evidence="2" id="KW-1185">Reference proteome</keyword>
<gene>
    <name evidence="1" type="ORF">BST29_19735</name>
</gene>
<evidence type="ECO:0000313" key="2">
    <source>
        <dbReference type="Proteomes" id="UP000243140"/>
    </source>
</evidence>
<reference evidence="1 2" key="1">
    <citation type="submission" date="2017-02" db="EMBL/GenBank/DDBJ databases">
        <title>The new phylogeny of genus Mycobacterium.</title>
        <authorList>
            <person name="Tortoli E."/>
            <person name="Trovato A."/>
            <person name="Cirillo D.M."/>
        </authorList>
    </citation>
    <scope>NUCLEOTIDE SEQUENCE [LARGE SCALE GENOMIC DNA]</scope>
    <source>
        <strain evidence="1 2">IP1130001</strain>
    </source>
</reference>
<dbReference type="EMBL" id="MVHV01000024">
    <property type="protein sequence ID" value="ORA79088.1"/>
    <property type="molecule type" value="Genomic_DNA"/>
</dbReference>
<name>A0ABX3SM89_MYCMA</name>
<sequence length="112" mass="12353">MGRPESERVDEALRSPRRGDIWTTDTGIGVLVISSTVYNEIASEPTVIVVPIFDHDPDTGFGIELGDAKWTAPGLVTSLRKSALDEFHREADIQSLTDVNNMLFKILATPDR</sequence>
<dbReference type="Proteomes" id="UP000243140">
    <property type="component" value="Unassembled WGS sequence"/>
</dbReference>
<evidence type="ECO:0000313" key="1">
    <source>
        <dbReference type="EMBL" id="ORA79088.1"/>
    </source>
</evidence>
<protein>
    <submittedName>
        <fullName evidence="1">MazF family transcriptional regulator</fullName>
    </submittedName>
</protein>